<evidence type="ECO:0000256" key="7">
    <source>
        <dbReference type="ARBA" id="ARBA00023239"/>
    </source>
</evidence>
<sequence>MTSPEWPNHGGQADALLERFGLPGDHVVDDVSANLNPLGPPEWVSGWLADRLGGLGHYPEPSYATARHAIAAHQGLHPDQVLLTNGGAEAIFLAAAHHAGKRAAVLAPSFGEYARACAAHRLQLTEIPLCAPSFALDQATLLGRAADAEVVFLCRPNNPTGTLIESRVIQALLAATLARGTQVVVDEAFIDMTLGAEALTPLLSRYPSLILLRSMTKFYTLPGLRLGYVLASSAVIEALARHQPPWSVNHLAAELVKPLLEDHAFADHTHAWLATEQPRMYQALLALGLDVVPSTTCFFLVRPGEAQRRRGLDSARLFERLLRVGILARHTHGFVGLEGEWLRLALRDEAGNTRLLEGLHDCLR</sequence>
<dbReference type="NCBIfam" id="TIGR01140">
    <property type="entry name" value="L_thr_O3P_dcar"/>
    <property type="match status" value="1"/>
</dbReference>
<dbReference type="Proteomes" id="UP000199677">
    <property type="component" value="Unassembled WGS sequence"/>
</dbReference>
<accession>A0A1H0GH85</accession>
<dbReference type="CDD" id="cd00609">
    <property type="entry name" value="AAT_like"/>
    <property type="match status" value="1"/>
</dbReference>
<keyword evidence="7" id="KW-0456">Lyase</keyword>
<evidence type="ECO:0000256" key="9">
    <source>
        <dbReference type="ARBA" id="ARBA00048531"/>
    </source>
</evidence>
<dbReference type="PANTHER" id="PTHR42885:SF1">
    <property type="entry name" value="THREONINE-PHOSPHATE DECARBOXYLASE"/>
    <property type="match status" value="1"/>
</dbReference>
<reference evidence="12" key="1">
    <citation type="submission" date="2016-10" db="EMBL/GenBank/DDBJ databases">
        <authorList>
            <person name="Varghese N."/>
            <person name="Submissions S."/>
        </authorList>
    </citation>
    <scope>NUCLEOTIDE SEQUENCE [LARGE SCALE GENOMIC DNA]</scope>
    <source>
        <strain evidence="12">CGMCC 1.6494</strain>
    </source>
</reference>
<comment type="function">
    <text evidence="2">Decarboxylates L-threonine-O-3-phosphate to yield (R)-1-amino-2-propanol O-2-phosphate, the precursor for the linkage between the nucleotide loop and the corrin ring in cobalamin.</text>
</comment>
<dbReference type="Gene3D" id="3.40.640.10">
    <property type="entry name" value="Type I PLP-dependent aspartate aminotransferase-like (Major domain)"/>
    <property type="match status" value="1"/>
</dbReference>
<proteinExistence type="predicted"/>
<dbReference type="RefSeq" id="WP_089707216.1">
    <property type="nucleotide sequence ID" value="NZ_FNII01000012.1"/>
</dbReference>
<protein>
    <recommendedName>
        <fullName evidence="4">threonine-phosphate decarboxylase</fullName>
        <ecNumber evidence="4">4.1.1.81</ecNumber>
    </recommendedName>
    <alternativeName>
        <fullName evidence="8">L-threonine-O-3-phosphate decarboxylase</fullName>
    </alternativeName>
</protein>
<gene>
    <name evidence="11" type="ORF">SAMN04487951_11232</name>
</gene>
<dbReference type="GO" id="GO:0030170">
    <property type="term" value="F:pyridoxal phosphate binding"/>
    <property type="evidence" value="ECO:0007669"/>
    <property type="project" value="InterPro"/>
</dbReference>
<keyword evidence="12" id="KW-1185">Reference proteome</keyword>
<dbReference type="SUPFAM" id="SSF53383">
    <property type="entry name" value="PLP-dependent transferases"/>
    <property type="match status" value="1"/>
</dbReference>
<evidence type="ECO:0000256" key="4">
    <source>
        <dbReference type="ARBA" id="ARBA00012285"/>
    </source>
</evidence>
<evidence type="ECO:0000256" key="6">
    <source>
        <dbReference type="ARBA" id="ARBA00022898"/>
    </source>
</evidence>
<evidence type="ECO:0000256" key="2">
    <source>
        <dbReference type="ARBA" id="ARBA00003444"/>
    </source>
</evidence>
<comment type="catalytic activity">
    <reaction evidence="9">
        <text>O-phospho-L-threonine + H(+) = (R)-1-aminopropan-2-yl phosphate + CO2</text>
        <dbReference type="Rhea" id="RHEA:11492"/>
        <dbReference type="ChEBI" id="CHEBI:15378"/>
        <dbReference type="ChEBI" id="CHEBI:16526"/>
        <dbReference type="ChEBI" id="CHEBI:58563"/>
        <dbReference type="ChEBI" id="CHEBI:58675"/>
        <dbReference type="EC" id="4.1.1.81"/>
    </reaction>
</comment>
<dbReference type="EC" id="4.1.1.81" evidence="4"/>
<comment type="pathway">
    <text evidence="3">Cofactor biosynthesis; adenosylcobalamin biosynthesis.</text>
</comment>
<dbReference type="GO" id="GO:0009236">
    <property type="term" value="P:cobalamin biosynthetic process"/>
    <property type="evidence" value="ECO:0007669"/>
    <property type="project" value="UniProtKB-UniPathway"/>
</dbReference>
<evidence type="ECO:0000256" key="1">
    <source>
        <dbReference type="ARBA" id="ARBA00001933"/>
    </source>
</evidence>
<dbReference type="GO" id="GO:0048472">
    <property type="term" value="F:threonine-phosphate decarboxylase activity"/>
    <property type="evidence" value="ECO:0007669"/>
    <property type="project" value="UniProtKB-EC"/>
</dbReference>
<keyword evidence="6" id="KW-0663">Pyridoxal phosphate</keyword>
<dbReference type="AlphaFoldDB" id="A0A1H0GH85"/>
<evidence type="ECO:0000256" key="5">
    <source>
        <dbReference type="ARBA" id="ARBA00022573"/>
    </source>
</evidence>
<dbReference type="InterPro" id="IPR015421">
    <property type="entry name" value="PyrdxlP-dep_Trfase_major"/>
</dbReference>
<dbReference type="PANTHER" id="PTHR42885">
    <property type="entry name" value="HISTIDINOL-PHOSPHATE AMINOTRANSFERASE-RELATED"/>
    <property type="match status" value="1"/>
</dbReference>
<dbReference type="EMBL" id="FNII01000012">
    <property type="protein sequence ID" value="SDO06287.1"/>
    <property type="molecule type" value="Genomic_DNA"/>
</dbReference>
<comment type="cofactor">
    <cofactor evidence="1">
        <name>pyridoxal 5'-phosphate</name>
        <dbReference type="ChEBI" id="CHEBI:597326"/>
    </cofactor>
</comment>
<feature type="domain" description="Aminotransferase class I/classII large" evidence="10">
    <location>
        <begin position="53"/>
        <end position="358"/>
    </location>
</feature>
<evidence type="ECO:0000256" key="8">
    <source>
        <dbReference type="ARBA" id="ARBA00029996"/>
    </source>
</evidence>
<dbReference type="STRING" id="416873.SAMN04487951_11232"/>
<evidence type="ECO:0000259" key="10">
    <source>
        <dbReference type="Pfam" id="PF00155"/>
    </source>
</evidence>
<evidence type="ECO:0000313" key="11">
    <source>
        <dbReference type="EMBL" id="SDO06287.1"/>
    </source>
</evidence>
<dbReference type="Pfam" id="PF00155">
    <property type="entry name" value="Aminotran_1_2"/>
    <property type="match status" value="1"/>
</dbReference>
<dbReference type="InterPro" id="IPR005860">
    <property type="entry name" value="CobD"/>
</dbReference>
<evidence type="ECO:0000256" key="3">
    <source>
        <dbReference type="ARBA" id="ARBA00004953"/>
    </source>
</evidence>
<dbReference type="Gene3D" id="3.90.1150.10">
    <property type="entry name" value="Aspartate Aminotransferase, domain 1"/>
    <property type="match status" value="1"/>
</dbReference>
<organism evidence="11 12">
    <name type="scientific">Vreelandella arcis</name>
    <dbReference type="NCBI Taxonomy" id="416873"/>
    <lineage>
        <taxon>Bacteria</taxon>
        <taxon>Pseudomonadati</taxon>
        <taxon>Pseudomonadota</taxon>
        <taxon>Gammaproteobacteria</taxon>
        <taxon>Oceanospirillales</taxon>
        <taxon>Halomonadaceae</taxon>
        <taxon>Vreelandella</taxon>
    </lineage>
</organism>
<dbReference type="InterPro" id="IPR004839">
    <property type="entry name" value="Aminotransferase_I/II_large"/>
</dbReference>
<evidence type="ECO:0000313" key="12">
    <source>
        <dbReference type="Proteomes" id="UP000199677"/>
    </source>
</evidence>
<dbReference type="InterPro" id="IPR015422">
    <property type="entry name" value="PyrdxlP-dep_Trfase_small"/>
</dbReference>
<name>A0A1H0GH85_9GAMM</name>
<dbReference type="InterPro" id="IPR015424">
    <property type="entry name" value="PyrdxlP-dep_Trfase"/>
</dbReference>
<keyword evidence="5" id="KW-0169">Cobalamin biosynthesis</keyword>
<dbReference type="OrthoDB" id="9813612at2"/>
<dbReference type="UniPathway" id="UPA00148"/>